<comment type="similarity">
    <text evidence="1">Belongs to the TSR2 family.</text>
</comment>
<gene>
    <name evidence="3" type="ORF">QR46_1772</name>
</gene>
<dbReference type="VEuPathDB" id="GiardiaDB:QR46_1772"/>
<evidence type="ECO:0000256" key="2">
    <source>
        <dbReference type="ARBA" id="ARBA00022552"/>
    </source>
</evidence>
<comment type="caution">
    <text evidence="3">The sequence shown here is derived from an EMBL/GenBank/DDBJ whole genome shotgun (WGS) entry which is preliminary data.</text>
</comment>
<dbReference type="InterPro" id="IPR019398">
    <property type="entry name" value="Pre-rRNA_process_TSR2"/>
</dbReference>
<dbReference type="GO" id="GO:0006364">
    <property type="term" value="P:rRNA processing"/>
    <property type="evidence" value="ECO:0007669"/>
    <property type="project" value="UniProtKB-KW"/>
</dbReference>
<sequence length="234" mass="26144">MLHSLIKTSFVTGNMILAEDRSQIVYPRHACPYSSRGCNNVVDWGLFYNYVCMLLSSWHVFRAIYEHNVVSLSRFSEKADMMAREIVTFFQSCGNDACESEVAGFLIQVLAEDFNTDVEDDSDLAVARWLVDGYTYLTYGDWSLVQELQSVNLPLLPGFNGQVTPTEFSAKKKAQNTLQNCENVGSTVSVEPILQTGLNDPEDFNGDEEGFDSYGCDDAYDDGAGDACPYDDYL</sequence>
<reference evidence="3 4" key="1">
    <citation type="journal article" date="2015" name="Mol. Biochem. Parasitol.">
        <title>Identification of polymorphic genes for use in assemblage B genotyping assays through comparative genomics of multiple assemblage B Giardia duodenalis isolates.</title>
        <authorList>
            <person name="Wielinga C."/>
            <person name="Thompson R.C."/>
            <person name="Monis P."/>
            <person name="Ryan U."/>
        </authorList>
    </citation>
    <scope>NUCLEOTIDE SEQUENCE [LARGE SCALE GENOMIC DNA]</scope>
    <source>
        <strain evidence="3 4">BAH15c1</strain>
    </source>
</reference>
<protein>
    <recommendedName>
        <fullName evidence="5">Pre-rRNA-processing protein TSR2</fullName>
    </recommendedName>
</protein>
<accession>A0A132NWX0</accession>
<dbReference type="Pfam" id="PF10273">
    <property type="entry name" value="WGG"/>
    <property type="match status" value="1"/>
</dbReference>
<dbReference type="EMBL" id="JXTI01000040">
    <property type="protein sequence ID" value="KWX14212.1"/>
    <property type="molecule type" value="Genomic_DNA"/>
</dbReference>
<dbReference type="Proteomes" id="UP000070089">
    <property type="component" value="Unassembled WGS sequence"/>
</dbReference>
<dbReference type="OrthoDB" id="263560at2759"/>
<dbReference type="PANTHER" id="PTHR21250">
    <property type="entry name" value="PRE-RRNA-PROCESSING PROTEIN TSR2 HOMOLOG"/>
    <property type="match status" value="1"/>
</dbReference>
<name>A0A132NWX0_GIAIN</name>
<evidence type="ECO:0000256" key="1">
    <source>
        <dbReference type="ARBA" id="ARBA00006524"/>
    </source>
</evidence>
<evidence type="ECO:0008006" key="5">
    <source>
        <dbReference type="Google" id="ProtNLM"/>
    </source>
</evidence>
<dbReference type="AlphaFoldDB" id="A0A132NWX0"/>
<evidence type="ECO:0000313" key="4">
    <source>
        <dbReference type="Proteomes" id="UP000070089"/>
    </source>
</evidence>
<evidence type="ECO:0000313" key="3">
    <source>
        <dbReference type="EMBL" id="KWX14212.1"/>
    </source>
</evidence>
<proteinExistence type="inferred from homology"/>
<organism evidence="3 4">
    <name type="scientific">Giardia duodenalis assemblage B</name>
    <dbReference type="NCBI Taxonomy" id="1394984"/>
    <lineage>
        <taxon>Eukaryota</taxon>
        <taxon>Metamonada</taxon>
        <taxon>Diplomonadida</taxon>
        <taxon>Hexamitidae</taxon>
        <taxon>Giardiinae</taxon>
        <taxon>Giardia</taxon>
    </lineage>
</organism>
<keyword evidence="2" id="KW-0698">rRNA processing</keyword>